<proteinExistence type="predicted"/>
<protein>
    <recommendedName>
        <fullName evidence="4">Myb-like domain-containing protein</fullName>
    </recommendedName>
</protein>
<reference evidence="3" key="1">
    <citation type="submission" date="2017-05" db="EMBL/GenBank/DDBJ databases">
        <authorList>
            <person name="Song R."/>
            <person name="Chenine A.L."/>
            <person name="Ruprecht R.M."/>
        </authorList>
    </citation>
    <scope>NUCLEOTIDE SEQUENCE [LARGE SCALE GENOMIC DNA]</scope>
</reference>
<sequence>MVFHWNTVADEALTAAIAAQMLYGISWDDVVADMRRAGLNTTVHGARSRFNRMQAHTTARVAANPVTGPAQPTQPGLITQPPPNVPTQVTKKRKRAKLAGKLAQKKQRKTSANKKTAIKGDHEEEEEEDEEFVEPADSEPGHGGDKVQKDEDDDDQNEGPGQGKGFGHGAVASGIAV</sequence>
<evidence type="ECO:0000256" key="1">
    <source>
        <dbReference type="SAM" id="MobiDB-lite"/>
    </source>
</evidence>
<dbReference type="Proteomes" id="UP000245764">
    <property type="component" value="Chromosome 3"/>
</dbReference>
<accession>A0A2H1G492</accession>
<dbReference type="EMBL" id="LT854255">
    <property type="protein sequence ID" value="SMR48374.1"/>
    <property type="molecule type" value="Genomic_DNA"/>
</dbReference>
<organism evidence="2 3">
    <name type="scientific">Zymoseptoria tritici ST99CH_1E4</name>
    <dbReference type="NCBI Taxonomy" id="1276532"/>
    <lineage>
        <taxon>Eukaryota</taxon>
        <taxon>Fungi</taxon>
        <taxon>Dikarya</taxon>
        <taxon>Ascomycota</taxon>
        <taxon>Pezizomycotina</taxon>
        <taxon>Dothideomycetes</taxon>
        <taxon>Dothideomycetidae</taxon>
        <taxon>Mycosphaerellales</taxon>
        <taxon>Mycosphaerellaceae</taxon>
        <taxon>Zymoseptoria</taxon>
    </lineage>
</organism>
<name>A0A2H1G492_ZYMTR</name>
<feature type="compositionally biased region" description="Acidic residues" evidence="1">
    <location>
        <begin position="123"/>
        <end position="137"/>
    </location>
</feature>
<dbReference type="AlphaFoldDB" id="A0A2H1G492"/>
<feature type="compositionally biased region" description="Basic and acidic residues" evidence="1">
    <location>
        <begin position="139"/>
        <end position="149"/>
    </location>
</feature>
<feature type="region of interest" description="Disordered" evidence="1">
    <location>
        <begin position="65"/>
        <end position="177"/>
    </location>
</feature>
<evidence type="ECO:0000313" key="2">
    <source>
        <dbReference type="EMBL" id="SMR48374.1"/>
    </source>
</evidence>
<feature type="compositionally biased region" description="Basic residues" evidence="1">
    <location>
        <begin position="90"/>
        <end position="112"/>
    </location>
</feature>
<gene>
    <name evidence="2" type="ORF">ZT1E4_G3764</name>
</gene>
<evidence type="ECO:0008006" key="4">
    <source>
        <dbReference type="Google" id="ProtNLM"/>
    </source>
</evidence>
<evidence type="ECO:0000313" key="3">
    <source>
        <dbReference type="Proteomes" id="UP000245764"/>
    </source>
</evidence>